<name>A0A1H6A9W3_9VIBR</name>
<proteinExistence type="predicted"/>
<dbReference type="Proteomes" id="UP000236721">
    <property type="component" value="Unassembled WGS sequence"/>
</dbReference>
<protein>
    <submittedName>
        <fullName evidence="2">Uncharacterized protein</fullName>
    </submittedName>
</protein>
<sequence length="79" mass="8429">MKTKAITLAIAVIGFSAGSFAESNADILFKVQNACKFKRVADSCSVVIKDEKHDGKCVSTQGKVTNGFGHLGIICQPRK</sequence>
<accession>A0A1H6A9W3</accession>
<dbReference type="OrthoDB" id="5886855at2"/>
<reference evidence="3" key="1">
    <citation type="submission" date="2016-10" db="EMBL/GenBank/DDBJ databases">
        <authorList>
            <person name="Varghese N."/>
            <person name="Submissions S."/>
        </authorList>
    </citation>
    <scope>NUCLEOTIDE SEQUENCE [LARGE SCALE GENOMIC DNA]</scope>
    <source>
        <strain evidence="3">CGMCC 1.7062</strain>
    </source>
</reference>
<feature type="chain" id="PRO_5009292426" evidence="1">
    <location>
        <begin position="22"/>
        <end position="79"/>
    </location>
</feature>
<keyword evidence="1" id="KW-0732">Signal</keyword>
<keyword evidence="3" id="KW-1185">Reference proteome</keyword>
<feature type="signal peptide" evidence="1">
    <location>
        <begin position="1"/>
        <end position="21"/>
    </location>
</feature>
<organism evidence="2 3">
    <name type="scientific">Vibrio hangzhouensis</name>
    <dbReference type="NCBI Taxonomy" id="462991"/>
    <lineage>
        <taxon>Bacteria</taxon>
        <taxon>Pseudomonadati</taxon>
        <taxon>Pseudomonadota</taxon>
        <taxon>Gammaproteobacteria</taxon>
        <taxon>Vibrionales</taxon>
        <taxon>Vibrionaceae</taxon>
        <taxon>Vibrio</taxon>
    </lineage>
</organism>
<dbReference type="AlphaFoldDB" id="A0A1H6A9W3"/>
<dbReference type="RefSeq" id="WP_103881091.1">
    <property type="nucleotide sequence ID" value="NZ_FNVG01000014.1"/>
</dbReference>
<evidence type="ECO:0000256" key="1">
    <source>
        <dbReference type="SAM" id="SignalP"/>
    </source>
</evidence>
<evidence type="ECO:0000313" key="2">
    <source>
        <dbReference type="EMBL" id="SEG44526.1"/>
    </source>
</evidence>
<dbReference type="EMBL" id="FNVG01000014">
    <property type="protein sequence ID" value="SEG44526.1"/>
    <property type="molecule type" value="Genomic_DNA"/>
</dbReference>
<gene>
    <name evidence="2" type="ORF">SAMN04488244_11472</name>
</gene>
<evidence type="ECO:0000313" key="3">
    <source>
        <dbReference type="Proteomes" id="UP000236721"/>
    </source>
</evidence>